<dbReference type="EMBL" id="LAZR01013530">
    <property type="protein sequence ID" value="KKM21527.1"/>
    <property type="molecule type" value="Genomic_DNA"/>
</dbReference>
<sequence>MDKWITNVKVLRNENNQKYIDSTEIKENSSPKKEDVIDDSYDNDVLWRKMFYHAFKQIEELEIKLNEMDLKITELQKK</sequence>
<accession>A0A0F9I1Z5</accession>
<proteinExistence type="predicted"/>
<name>A0A0F9I1Z5_9ZZZZ</name>
<gene>
    <name evidence="1" type="ORF">LCGC14_1634540</name>
</gene>
<evidence type="ECO:0000313" key="1">
    <source>
        <dbReference type="EMBL" id="KKM21527.1"/>
    </source>
</evidence>
<dbReference type="AlphaFoldDB" id="A0A0F9I1Z5"/>
<organism evidence="1">
    <name type="scientific">marine sediment metagenome</name>
    <dbReference type="NCBI Taxonomy" id="412755"/>
    <lineage>
        <taxon>unclassified sequences</taxon>
        <taxon>metagenomes</taxon>
        <taxon>ecological metagenomes</taxon>
    </lineage>
</organism>
<comment type="caution">
    <text evidence="1">The sequence shown here is derived from an EMBL/GenBank/DDBJ whole genome shotgun (WGS) entry which is preliminary data.</text>
</comment>
<reference evidence="1" key="1">
    <citation type="journal article" date="2015" name="Nature">
        <title>Complex archaea that bridge the gap between prokaryotes and eukaryotes.</title>
        <authorList>
            <person name="Spang A."/>
            <person name="Saw J.H."/>
            <person name="Jorgensen S.L."/>
            <person name="Zaremba-Niedzwiedzka K."/>
            <person name="Martijn J."/>
            <person name="Lind A.E."/>
            <person name="van Eijk R."/>
            <person name="Schleper C."/>
            <person name="Guy L."/>
            <person name="Ettema T.J."/>
        </authorList>
    </citation>
    <scope>NUCLEOTIDE SEQUENCE</scope>
</reference>
<protein>
    <submittedName>
        <fullName evidence="1">Uncharacterized protein</fullName>
    </submittedName>
</protein>